<protein>
    <submittedName>
        <fullName evidence="1">DNA-directed RNA polymerase subunit</fullName>
    </submittedName>
</protein>
<dbReference type="Proteomes" id="UP000735302">
    <property type="component" value="Unassembled WGS sequence"/>
</dbReference>
<reference evidence="1 2" key="1">
    <citation type="journal article" date="2021" name="Elife">
        <title>Chloroplast acquisition without the gene transfer in kleptoplastic sea slugs, Plakobranchus ocellatus.</title>
        <authorList>
            <person name="Maeda T."/>
            <person name="Takahashi S."/>
            <person name="Yoshida T."/>
            <person name="Shimamura S."/>
            <person name="Takaki Y."/>
            <person name="Nagai Y."/>
            <person name="Toyoda A."/>
            <person name="Suzuki Y."/>
            <person name="Arimoto A."/>
            <person name="Ishii H."/>
            <person name="Satoh N."/>
            <person name="Nishiyama T."/>
            <person name="Hasebe M."/>
            <person name="Maruyama T."/>
            <person name="Minagawa J."/>
            <person name="Obokata J."/>
            <person name="Shigenobu S."/>
        </authorList>
    </citation>
    <scope>NUCLEOTIDE SEQUENCE [LARGE SCALE GENOMIC DNA]</scope>
</reference>
<keyword evidence="1" id="KW-0240">DNA-directed RNA polymerase</keyword>
<dbReference type="GO" id="GO:0000428">
    <property type="term" value="C:DNA-directed RNA polymerase complex"/>
    <property type="evidence" value="ECO:0007669"/>
    <property type="project" value="UniProtKB-KW"/>
</dbReference>
<evidence type="ECO:0000313" key="2">
    <source>
        <dbReference type="Proteomes" id="UP000735302"/>
    </source>
</evidence>
<name>A0AAV3ZY32_9GAST</name>
<dbReference type="EMBL" id="BLXT01003024">
    <property type="protein sequence ID" value="GFN99976.1"/>
    <property type="molecule type" value="Genomic_DNA"/>
</dbReference>
<keyword evidence="2" id="KW-1185">Reference proteome</keyword>
<comment type="caution">
    <text evidence="1">The sequence shown here is derived from an EMBL/GenBank/DDBJ whole genome shotgun (WGS) entry which is preliminary data.</text>
</comment>
<dbReference type="AlphaFoldDB" id="A0AAV3ZY32"/>
<accession>A0AAV3ZY32</accession>
<proteinExistence type="predicted"/>
<gene>
    <name evidence="1" type="ORF">PoB_002648200</name>
</gene>
<evidence type="ECO:0000313" key="1">
    <source>
        <dbReference type="EMBL" id="GFN99976.1"/>
    </source>
</evidence>
<sequence>MEGKEPSLEENVTPSEDFFACDVMGSGPEAAESDNSWGKCMKHPGHANFIPISEFCLESLPKQYQSQNTVDVVKAIADLTVKLVVRHNTADRMTYSMFCYSMSGDTSGVHVGSGWVMDIEENDSPCPSCSDCTPSSPPYSPSITSCGPSTPLCVPNPSSSLCAPSTPPCDQSSSPFAPITPSCGPSTPPCNQSSQPFAPITPSCGPSTPPCNQSSPPFAPITPSCGPSTPLCVPSPSSPLCAPSIPPCNQSSPPFTPITPSSALSTPPTMVQEPLKVKEKWFDIYVASASHVVFNNDEAQATEVQIFYDDKKSRKDKRMKSLYGIRVAQASSPDDSCIVVCRTHNASLATELKVCLERMRNMVVKKNHEDTVVPPEEFLPSNYGNELCIMISHPHGQPKMITLGQASEVFYLPLTTKLGRESQRRRMLKKALHYDTKSCPGSSGAPVFMATCIETRQKSSNPFKFVDALVIRPHSIGNVFGPPKSIGFSAGALPLQYFPLSCLPGS</sequence>
<organism evidence="1 2">
    <name type="scientific">Plakobranchus ocellatus</name>
    <dbReference type="NCBI Taxonomy" id="259542"/>
    <lineage>
        <taxon>Eukaryota</taxon>
        <taxon>Metazoa</taxon>
        <taxon>Spiralia</taxon>
        <taxon>Lophotrochozoa</taxon>
        <taxon>Mollusca</taxon>
        <taxon>Gastropoda</taxon>
        <taxon>Heterobranchia</taxon>
        <taxon>Euthyneura</taxon>
        <taxon>Panpulmonata</taxon>
        <taxon>Sacoglossa</taxon>
        <taxon>Placobranchoidea</taxon>
        <taxon>Plakobranchidae</taxon>
        <taxon>Plakobranchus</taxon>
    </lineage>
</organism>
<dbReference type="SUPFAM" id="SSF50494">
    <property type="entry name" value="Trypsin-like serine proteases"/>
    <property type="match status" value="1"/>
</dbReference>
<dbReference type="InterPro" id="IPR009003">
    <property type="entry name" value="Peptidase_S1_PA"/>
</dbReference>
<keyword evidence="1" id="KW-0804">Transcription</keyword>